<evidence type="ECO:0000256" key="1">
    <source>
        <dbReference type="ARBA" id="ARBA00008591"/>
    </source>
</evidence>
<gene>
    <name evidence="2" type="ORF">IAD50_03395</name>
</gene>
<dbReference type="InterPro" id="IPR052912">
    <property type="entry name" value="UPF0111_domain"/>
</dbReference>
<dbReference type="AlphaFoldDB" id="A0A9D1I6I4"/>
<protein>
    <submittedName>
        <fullName evidence="2">DUF47 family protein</fullName>
    </submittedName>
</protein>
<dbReference type="SUPFAM" id="SSF109755">
    <property type="entry name" value="PhoU-like"/>
    <property type="match status" value="1"/>
</dbReference>
<dbReference type="Proteomes" id="UP000824089">
    <property type="component" value="Unassembled WGS sequence"/>
</dbReference>
<dbReference type="EMBL" id="DVMM01000067">
    <property type="protein sequence ID" value="HIU29326.1"/>
    <property type="molecule type" value="Genomic_DNA"/>
</dbReference>
<evidence type="ECO:0000313" key="2">
    <source>
        <dbReference type="EMBL" id="HIU29326.1"/>
    </source>
</evidence>
<dbReference type="PANTHER" id="PTHR37298:SF1">
    <property type="entry name" value="UPF0111 PROTEIN YKAA"/>
    <property type="match status" value="1"/>
</dbReference>
<dbReference type="Gene3D" id="1.20.58.220">
    <property type="entry name" value="Phosphate transport system protein phou homolog 2, domain 2"/>
    <property type="match status" value="1"/>
</dbReference>
<name>A0A9D1I6I4_9CLOT</name>
<reference evidence="2" key="2">
    <citation type="journal article" date="2021" name="PeerJ">
        <title>Extensive microbial diversity within the chicken gut microbiome revealed by metagenomics and culture.</title>
        <authorList>
            <person name="Gilroy R."/>
            <person name="Ravi A."/>
            <person name="Getino M."/>
            <person name="Pursley I."/>
            <person name="Horton D.L."/>
            <person name="Alikhan N.F."/>
            <person name="Baker D."/>
            <person name="Gharbi K."/>
            <person name="Hall N."/>
            <person name="Watson M."/>
            <person name="Adriaenssens E.M."/>
            <person name="Foster-Nyarko E."/>
            <person name="Jarju S."/>
            <person name="Secka A."/>
            <person name="Antonio M."/>
            <person name="Oren A."/>
            <person name="Chaudhuri R.R."/>
            <person name="La Ragione R."/>
            <person name="Hildebrand F."/>
            <person name="Pallen M.J."/>
        </authorList>
    </citation>
    <scope>NUCLEOTIDE SEQUENCE</scope>
    <source>
        <strain evidence="2">CHK195-4489</strain>
    </source>
</reference>
<accession>A0A9D1I6I4</accession>
<dbReference type="PANTHER" id="PTHR37298">
    <property type="entry name" value="UPF0111 PROTEIN YKAA"/>
    <property type="match status" value="1"/>
</dbReference>
<proteinExistence type="inferred from homology"/>
<comment type="similarity">
    <text evidence="1">Belongs to the UPF0111 family.</text>
</comment>
<dbReference type="Pfam" id="PF01865">
    <property type="entry name" value="PhoU_div"/>
    <property type="match status" value="1"/>
</dbReference>
<dbReference type="InterPro" id="IPR038078">
    <property type="entry name" value="PhoU-like_sf"/>
</dbReference>
<sequence length="211" mass="24914">MAKKKEVNYFEMMQDAMQHACDISDRLLELIRDFGQEGTREELHARLDAIHEIEHDGDRVHDEIIYELNRAFITPIDREDILLVAHDIDKITDNIENVAFRLWMFNVTALRPEMQEFVELIRKCCGKAAEILAEFENFKKSKVILTLIRQLSEYEHEGDTLYRTAVKNLFTNETDLLEIQKWRELYHDMEICFDTCKEMAQSVENAIVKNS</sequence>
<dbReference type="InterPro" id="IPR018445">
    <property type="entry name" value="Put_Phosphate_transp_reg"/>
</dbReference>
<organism evidence="2 3">
    <name type="scientific">Candidatus Egerieisoma faecipullorum</name>
    <dbReference type="NCBI Taxonomy" id="2840963"/>
    <lineage>
        <taxon>Bacteria</taxon>
        <taxon>Bacillati</taxon>
        <taxon>Bacillota</taxon>
        <taxon>Clostridia</taxon>
        <taxon>Eubacteriales</taxon>
        <taxon>Clostridiaceae</taxon>
        <taxon>Clostridiaceae incertae sedis</taxon>
        <taxon>Candidatus Egerieisoma</taxon>
    </lineage>
</organism>
<comment type="caution">
    <text evidence="2">The sequence shown here is derived from an EMBL/GenBank/DDBJ whole genome shotgun (WGS) entry which is preliminary data.</text>
</comment>
<evidence type="ECO:0000313" key="3">
    <source>
        <dbReference type="Proteomes" id="UP000824089"/>
    </source>
</evidence>
<reference evidence="2" key="1">
    <citation type="submission" date="2020-10" db="EMBL/GenBank/DDBJ databases">
        <authorList>
            <person name="Gilroy R."/>
        </authorList>
    </citation>
    <scope>NUCLEOTIDE SEQUENCE</scope>
    <source>
        <strain evidence="2">CHK195-4489</strain>
    </source>
</reference>